<dbReference type="GO" id="GO:0016020">
    <property type="term" value="C:membrane"/>
    <property type="evidence" value="ECO:0007669"/>
    <property type="project" value="UniProtKB-SubCell"/>
</dbReference>
<dbReference type="AlphaFoldDB" id="A0A816KHG6"/>
<dbReference type="SUPFAM" id="SSF56112">
    <property type="entry name" value="Protein kinase-like (PK-like)"/>
    <property type="match status" value="1"/>
</dbReference>
<protein>
    <recommendedName>
        <fullName evidence="2">non-specific serine/threonine protein kinase</fullName>
        <ecNumber evidence="2">2.7.11.1</ecNumber>
    </recommendedName>
</protein>
<evidence type="ECO:0000259" key="10">
    <source>
        <dbReference type="Pfam" id="PF07714"/>
    </source>
</evidence>
<evidence type="ECO:0000256" key="1">
    <source>
        <dbReference type="ARBA" id="ARBA00004479"/>
    </source>
</evidence>
<evidence type="ECO:0000256" key="7">
    <source>
        <dbReference type="ARBA" id="ARBA00022840"/>
    </source>
</evidence>
<dbReference type="GO" id="GO:0005524">
    <property type="term" value="F:ATP binding"/>
    <property type="evidence" value="ECO:0007669"/>
    <property type="project" value="UniProtKB-KW"/>
</dbReference>
<dbReference type="EMBL" id="HG994366">
    <property type="protein sequence ID" value="CAF1920099.1"/>
    <property type="molecule type" value="Genomic_DNA"/>
</dbReference>
<gene>
    <name evidence="11" type="ORF">DARMORV10_C02P52480.1</name>
</gene>
<feature type="domain" description="Serine-threonine/tyrosine-protein kinase catalytic" evidence="10">
    <location>
        <begin position="5"/>
        <end position="71"/>
    </location>
</feature>
<dbReference type="Gene3D" id="3.30.200.20">
    <property type="entry name" value="Phosphorylase Kinase, domain 1"/>
    <property type="match status" value="1"/>
</dbReference>
<dbReference type="GO" id="GO:0004674">
    <property type="term" value="F:protein serine/threonine kinase activity"/>
    <property type="evidence" value="ECO:0007669"/>
    <property type="project" value="UniProtKB-KW"/>
</dbReference>
<evidence type="ECO:0000313" key="11">
    <source>
        <dbReference type="EMBL" id="CAF1920099.1"/>
    </source>
</evidence>
<comment type="subcellular location">
    <subcellularLocation>
        <location evidence="1">Membrane</location>
        <topology evidence="1">Single-pass type I membrane protein</topology>
    </subcellularLocation>
</comment>
<dbReference type="InterPro" id="IPR001245">
    <property type="entry name" value="Ser-Thr/Tyr_kinase_cat_dom"/>
</dbReference>
<dbReference type="InterPro" id="IPR011009">
    <property type="entry name" value="Kinase-like_dom_sf"/>
</dbReference>
<proteinExistence type="predicted"/>
<evidence type="ECO:0000256" key="2">
    <source>
        <dbReference type="ARBA" id="ARBA00012513"/>
    </source>
</evidence>
<evidence type="ECO:0000256" key="8">
    <source>
        <dbReference type="ARBA" id="ARBA00047899"/>
    </source>
</evidence>
<evidence type="ECO:0000256" key="9">
    <source>
        <dbReference type="ARBA" id="ARBA00048679"/>
    </source>
</evidence>
<dbReference type="PANTHER" id="PTHR48006">
    <property type="entry name" value="LEUCINE-RICH REPEAT-CONTAINING PROTEIN DDB_G0281931-RELATED"/>
    <property type="match status" value="1"/>
</dbReference>
<accession>A0A816KHG6</accession>
<dbReference type="Pfam" id="PF07714">
    <property type="entry name" value="PK_Tyr_Ser-Thr"/>
    <property type="match status" value="1"/>
</dbReference>
<name>A0A816KHG6_BRANA</name>
<comment type="catalytic activity">
    <reaction evidence="9">
        <text>L-seryl-[protein] + ATP = O-phospho-L-seryl-[protein] + ADP + H(+)</text>
        <dbReference type="Rhea" id="RHEA:17989"/>
        <dbReference type="Rhea" id="RHEA-COMP:9863"/>
        <dbReference type="Rhea" id="RHEA-COMP:11604"/>
        <dbReference type="ChEBI" id="CHEBI:15378"/>
        <dbReference type="ChEBI" id="CHEBI:29999"/>
        <dbReference type="ChEBI" id="CHEBI:30616"/>
        <dbReference type="ChEBI" id="CHEBI:83421"/>
        <dbReference type="ChEBI" id="CHEBI:456216"/>
        <dbReference type="EC" id="2.7.11.1"/>
    </reaction>
</comment>
<keyword evidence="3" id="KW-0723">Serine/threonine-protein kinase</keyword>
<reference evidence="11" key="1">
    <citation type="submission" date="2021-01" db="EMBL/GenBank/DDBJ databases">
        <authorList>
            <consortium name="Genoscope - CEA"/>
            <person name="William W."/>
        </authorList>
    </citation>
    <scope>NUCLEOTIDE SEQUENCE</scope>
</reference>
<evidence type="ECO:0000256" key="4">
    <source>
        <dbReference type="ARBA" id="ARBA00022679"/>
    </source>
</evidence>
<keyword evidence="6" id="KW-0418">Kinase</keyword>
<comment type="catalytic activity">
    <reaction evidence="8">
        <text>L-threonyl-[protein] + ATP = O-phospho-L-threonyl-[protein] + ADP + H(+)</text>
        <dbReference type="Rhea" id="RHEA:46608"/>
        <dbReference type="Rhea" id="RHEA-COMP:11060"/>
        <dbReference type="Rhea" id="RHEA-COMP:11605"/>
        <dbReference type="ChEBI" id="CHEBI:15378"/>
        <dbReference type="ChEBI" id="CHEBI:30013"/>
        <dbReference type="ChEBI" id="CHEBI:30616"/>
        <dbReference type="ChEBI" id="CHEBI:61977"/>
        <dbReference type="ChEBI" id="CHEBI:456216"/>
        <dbReference type="EC" id="2.7.11.1"/>
    </reaction>
</comment>
<keyword evidence="4" id="KW-0808">Transferase</keyword>
<evidence type="ECO:0000256" key="5">
    <source>
        <dbReference type="ARBA" id="ARBA00022741"/>
    </source>
</evidence>
<dbReference type="EC" id="2.7.11.1" evidence="2"/>
<evidence type="ECO:0000256" key="3">
    <source>
        <dbReference type="ARBA" id="ARBA00022527"/>
    </source>
</evidence>
<dbReference type="PANTHER" id="PTHR48006:SF102">
    <property type="entry name" value="LEUCINE-RICH REPEAT-CONTAINING PROTEIN DDB_G0281931-RELATED"/>
    <property type="match status" value="1"/>
</dbReference>
<sequence>MLGDCMVVAVKSLKDGNVLGEEIQSQSEVKVISLAVHCNLLRLYGFCITQIEKLLVYPYMSNASVESRIKAKPFLV</sequence>
<evidence type="ECO:0000256" key="6">
    <source>
        <dbReference type="ARBA" id="ARBA00022777"/>
    </source>
</evidence>
<organism evidence="11">
    <name type="scientific">Brassica napus</name>
    <name type="common">Rape</name>
    <dbReference type="NCBI Taxonomy" id="3708"/>
    <lineage>
        <taxon>Eukaryota</taxon>
        <taxon>Viridiplantae</taxon>
        <taxon>Streptophyta</taxon>
        <taxon>Embryophyta</taxon>
        <taxon>Tracheophyta</taxon>
        <taxon>Spermatophyta</taxon>
        <taxon>Magnoliopsida</taxon>
        <taxon>eudicotyledons</taxon>
        <taxon>Gunneridae</taxon>
        <taxon>Pentapetalae</taxon>
        <taxon>rosids</taxon>
        <taxon>malvids</taxon>
        <taxon>Brassicales</taxon>
        <taxon>Brassicaceae</taxon>
        <taxon>Brassiceae</taxon>
        <taxon>Brassica</taxon>
    </lineage>
</organism>
<keyword evidence="7" id="KW-0067">ATP-binding</keyword>
<dbReference type="Proteomes" id="UP001295469">
    <property type="component" value="Chromosome C02"/>
</dbReference>
<dbReference type="InterPro" id="IPR051824">
    <property type="entry name" value="LRR_Rcpt-Like_S/T_Kinase"/>
</dbReference>
<keyword evidence="5" id="KW-0547">Nucleotide-binding</keyword>